<dbReference type="KEGG" id="ams:AMIS_70310"/>
<dbReference type="InterPro" id="IPR015943">
    <property type="entry name" value="WD40/YVTN_repeat-like_dom_sf"/>
</dbReference>
<proteinExistence type="predicted"/>
<evidence type="ECO:0000313" key="4">
    <source>
        <dbReference type="Proteomes" id="UP000007882"/>
    </source>
</evidence>
<keyword evidence="1" id="KW-1133">Transmembrane helix</keyword>
<name>I0HGW4_ACTM4</name>
<keyword evidence="1" id="KW-0472">Membrane</keyword>
<feature type="transmembrane region" description="Helical" evidence="1">
    <location>
        <begin position="39"/>
        <end position="58"/>
    </location>
</feature>
<accession>I0HGW4</accession>
<dbReference type="EMBL" id="AP012319">
    <property type="protein sequence ID" value="BAL92251.1"/>
    <property type="molecule type" value="Genomic_DNA"/>
</dbReference>
<sequence length="464" mass="48923">MSADLDDLFTALGRHCDALPPPGVADARRRGAARRRNRALAAAAAVLLVLAGAGVVTWQRRHAEPILPATTPARIRGMAPVGEPLRLPAGSTWTSARISGTHVYGLAGAPDSRVQALDAATGVTTWTAATPPSAAALTVTPRAVLLRGDDGWRFHDPDTGAVLWTPAIGDRWRVLSHTDVALLVDLRSGDLAGHDIVTGRKLWTASGGGHPLQGLNVMRTAADGADFAPYGTGDRDTPFTDDRLILVTEKGDVVIRDIRTGRVRTTVPAARPDVGGVTGYEGIVYTTDRVDGRISIRATDTDAGTSAIVYRRGAAQTFFPCGPRRLCVYEEQQSGMVLLLIDVTDGRILRETPAPRGAGAGAARNGRVATSITVGSDSWTVVLDENGGQLAEAPGAGGFIDDGNVLALVRDPATGRFTARAISGVDGRTIDLGEMPEISGGCDWNADYLTCPTGSELWTWKFER</sequence>
<dbReference type="HOGENOM" id="CLU_573224_0_0_11"/>
<reference evidence="3 4" key="1">
    <citation type="submission" date="2012-02" db="EMBL/GenBank/DDBJ databases">
        <title>Complete genome sequence of Actinoplanes missouriensis 431 (= NBRC 102363).</title>
        <authorList>
            <person name="Ohnishi Y."/>
            <person name="Ishikawa J."/>
            <person name="Sekine M."/>
            <person name="Hosoyama A."/>
            <person name="Harada T."/>
            <person name="Narita H."/>
            <person name="Hata T."/>
            <person name="Konno Y."/>
            <person name="Tutikane K."/>
            <person name="Fujita N."/>
            <person name="Horinouchi S."/>
            <person name="Hayakawa M."/>
        </authorList>
    </citation>
    <scope>NUCLEOTIDE SEQUENCE [LARGE SCALE GENOMIC DNA]</scope>
    <source>
        <strain evidence="4">ATCC 14538 / DSM 43046 / CBS 188.64 / JCM 3121 / NBRC 102363 / NCIMB 12654 / NRRL B-3342 / UNCC 431</strain>
    </source>
</reference>
<keyword evidence="4" id="KW-1185">Reference proteome</keyword>
<keyword evidence="1" id="KW-0812">Transmembrane</keyword>
<dbReference type="Pfam" id="PF13360">
    <property type="entry name" value="PQQ_2"/>
    <property type="match status" value="1"/>
</dbReference>
<gene>
    <name evidence="3" type="ordered locus">AMIS_70310</name>
</gene>
<dbReference type="OrthoDB" id="3290771at2"/>
<dbReference type="SUPFAM" id="SSF50998">
    <property type="entry name" value="Quinoprotein alcohol dehydrogenase-like"/>
    <property type="match status" value="1"/>
</dbReference>
<dbReference type="Proteomes" id="UP000007882">
    <property type="component" value="Chromosome"/>
</dbReference>
<dbReference type="InterPro" id="IPR011047">
    <property type="entry name" value="Quinoprotein_ADH-like_sf"/>
</dbReference>
<dbReference type="AlphaFoldDB" id="I0HGW4"/>
<organism evidence="3 4">
    <name type="scientific">Actinoplanes missouriensis (strain ATCC 14538 / DSM 43046 / CBS 188.64 / JCM 3121 / NBRC 102363 / NCIMB 12654 / NRRL B-3342 / UNCC 431)</name>
    <dbReference type="NCBI Taxonomy" id="512565"/>
    <lineage>
        <taxon>Bacteria</taxon>
        <taxon>Bacillati</taxon>
        <taxon>Actinomycetota</taxon>
        <taxon>Actinomycetes</taxon>
        <taxon>Micromonosporales</taxon>
        <taxon>Micromonosporaceae</taxon>
        <taxon>Actinoplanes</taxon>
    </lineage>
</organism>
<evidence type="ECO:0000256" key="1">
    <source>
        <dbReference type="SAM" id="Phobius"/>
    </source>
</evidence>
<protein>
    <recommendedName>
        <fullName evidence="2">Pyrrolo-quinoline quinone repeat domain-containing protein</fullName>
    </recommendedName>
</protein>
<dbReference type="PATRIC" id="fig|512565.3.peg.7036"/>
<dbReference type="Gene3D" id="2.130.10.10">
    <property type="entry name" value="YVTN repeat-like/Quinoprotein amine dehydrogenase"/>
    <property type="match status" value="1"/>
</dbReference>
<evidence type="ECO:0000259" key="2">
    <source>
        <dbReference type="Pfam" id="PF13360"/>
    </source>
</evidence>
<dbReference type="eggNOG" id="COG1520">
    <property type="taxonomic scope" value="Bacteria"/>
</dbReference>
<dbReference type="STRING" id="512565.AMIS_70310"/>
<feature type="domain" description="Pyrrolo-quinoline quinone repeat" evidence="2">
    <location>
        <begin position="111"/>
        <end position="275"/>
    </location>
</feature>
<dbReference type="InterPro" id="IPR002372">
    <property type="entry name" value="PQQ_rpt_dom"/>
</dbReference>
<evidence type="ECO:0000313" key="3">
    <source>
        <dbReference type="EMBL" id="BAL92251.1"/>
    </source>
</evidence>
<dbReference type="RefSeq" id="WP_014447136.1">
    <property type="nucleotide sequence ID" value="NC_017093.1"/>
</dbReference>